<feature type="domain" description="RsdA/BaiN/AoA(So)-like Rossmann fold-like" evidence="4">
    <location>
        <begin position="2"/>
        <end position="391"/>
    </location>
</feature>
<dbReference type="InterPro" id="IPR055178">
    <property type="entry name" value="RsdA/BaiN/AoA(So)-like_dom"/>
</dbReference>
<dbReference type="Proteomes" id="UP000251075">
    <property type="component" value="Unassembled WGS sequence"/>
</dbReference>
<dbReference type="InterPro" id="IPR022460">
    <property type="entry name" value="Flavoprotein_PP4765"/>
</dbReference>
<dbReference type="Pfam" id="PF03486">
    <property type="entry name" value="HI0933_like"/>
    <property type="match status" value="1"/>
</dbReference>
<keyword evidence="7" id="KW-1185">Reference proteome</keyword>
<dbReference type="SUPFAM" id="SSF51905">
    <property type="entry name" value="FAD/NAD(P)-binding domain"/>
    <property type="match status" value="1"/>
</dbReference>
<organism evidence="6 7">
    <name type="scientific">Paramagnetospirillum kuznetsovii</name>
    <dbReference type="NCBI Taxonomy" id="2053833"/>
    <lineage>
        <taxon>Bacteria</taxon>
        <taxon>Pseudomonadati</taxon>
        <taxon>Pseudomonadota</taxon>
        <taxon>Alphaproteobacteria</taxon>
        <taxon>Rhodospirillales</taxon>
        <taxon>Magnetospirillaceae</taxon>
        <taxon>Paramagnetospirillum</taxon>
    </lineage>
</organism>
<evidence type="ECO:0000259" key="5">
    <source>
        <dbReference type="Pfam" id="PF22780"/>
    </source>
</evidence>
<dbReference type="InterPro" id="IPR057661">
    <property type="entry name" value="RsdA/BaiN/AoA(So)_Rossmann"/>
</dbReference>
<dbReference type="PRINTS" id="PR00420">
    <property type="entry name" value="RNGMNOXGNASE"/>
</dbReference>
<evidence type="ECO:0000256" key="3">
    <source>
        <dbReference type="ARBA" id="ARBA00022827"/>
    </source>
</evidence>
<evidence type="ECO:0000256" key="2">
    <source>
        <dbReference type="ARBA" id="ARBA00022630"/>
    </source>
</evidence>
<dbReference type="PANTHER" id="PTHR42887">
    <property type="entry name" value="OS12G0638800 PROTEIN"/>
    <property type="match status" value="1"/>
</dbReference>
<evidence type="ECO:0000313" key="7">
    <source>
        <dbReference type="Proteomes" id="UP000251075"/>
    </source>
</evidence>
<keyword evidence="2" id="KW-0285">Flavoprotein</keyword>
<dbReference type="InterPro" id="IPR023166">
    <property type="entry name" value="BaiN-like_dom_sf"/>
</dbReference>
<dbReference type="Pfam" id="PF22780">
    <property type="entry name" value="HI0933_like_1st"/>
    <property type="match status" value="1"/>
</dbReference>
<proteinExistence type="predicted"/>
<dbReference type="AlphaFoldDB" id="A0A364NUA7"/>
<protein>
    <submittedName>
        <fullName evidence="6">Aminoacetone oxidase family FAD-binding enzyme</fullName>
    </submittedName>
</protein>
<dbReference type="PANTHER" id="PTHR42887:SF1">
    <property type="entry name" value="BLR3961 PROTEIN"/>
    <property type="match status" value="1"/>
</dbReference>
<dbReference type="Gene3D" id="3.50.50.60">
    <property type="entry name" value="FAD/NAD(P)-binding domain"/>
    <property type="match status" value="1"/>
</dbReference>
<sequence>MTVIVIGGGPAGLMAAEVLAERGIDVAIHDAMPSPGRKFLLAGKGGLNLTHSEALGGFIPRYGARAGLFQSLLADFGPADLRRWAKELGIDTFVGSSGRVFPDEMKSAPLLRAWIKRLKSQGVTFNVRHYWLGWAPDGGLRFRSPQGEVTVRADATVLALGGASWPHLGSDGCWETLLAERGIDIAPMKPANCGFDLDWSRHFADKFAGRRLSTVVLSFDEQSLRGEVTLTATGMEGGCIYALSAPIRDAIAANGLAMASLDLMPDWDEARVLAALSGPRGSKSLSTFLKKTLALDPAAMGLLRELLPREDLDNPTMLAASIKALPLPLLRPRPLPEAISTAGGVRFEELDSQLMLKTMPGVFAAGEMLDWEAPTGGYLLTGSFATGRRAGLGAAKWVTQS</sequence>
<dbReference type="SUPFAM" id="SSF160996">
    <property type="entry name" value="HI0933 insert domain-like"/>
    <property type="match status" value="1"/>
</dbReference>
<dbReference type="Gene3D" id="2.40.30.10">
    <property type="entry name" value="Translation factors"/>
    <property type="match status" value="1"/>
</dbReference>
<dbReference type="RefSeq" id="WP_112146808.1">
    <property type="nucleotide sequence ID" value="NZ_PGTO01000018.1"/>
</dbReference>
<dbReference type="NCBIfam" id="TIGR03862">
    <property type="entry name" value="flavo_PP4765"/>
    <property type="match status" value="1"/>
</dbReference>
<dbReference type="NCBIfam" id="TIGR00275">
    <property type="entry name" value="aminoacetone oxidase family FAD-binding enzyme"/>
    <property type="match status" value="1"/>
</dbReference>
<dbReference type="OrthoDB" id="5288829at2"/>
<accession>A0A364NUA7</accession>
<evidence type="ECO:0000259" key="4">
    <source>
        <dbReference type="Pfam" id="PF03486"/>
    </source>
</evidence>
<dbReference type="Gene3D" id="1.10.8.260">
    <property type="entry name" value="HI0933 insert domain-like"/>
    <property type="match status" value="1"/>
</dbReference>
<comment type="caution">
    <text evidence="6">The sequence shown here is derived from an EMBL/GenBank/DDBJ whole genome shotgun (WGS) entry which is preliminary data.</text>
</comment>
<keyword evidence="3" id="KW-0274">FAD</keyword>
<dbReference type="EMBL" id="PGTO01000018">
    <property type="protein sequence ID" value="RAU20654.1"/>
    <property type="molecule type" value="Genomic_DNA"/>
</dbReference>
<feature type="domain" description="RsdA/BaiN/AoA(So)-like insert" evidence="5">
    <location>
        <begin position="189"/>
        <end position="340"/>
    </location>
</feature>
<name>A0A364NUA7_9PROT</name>
<dbReference type="InterPro" id="IPR036188">
    <property type="entry name" value="FAD/NAD-bd_sf"/>
</dbReference>
<reference evidence="6 7" key="1">
    <citation type="submission" date="2017-11" db="EMBL/GenBank/DDBJ databases">
        <title>Draft genome sequence of magnetotactic bacterium Magnetospirillum kuznetsovii LBB-42.</title>
        <authorList>
            <person name="Grouzdev D.S."/>
            <person name="Rysina M.S."/>
            <person name="Baslerov R.V."/>
            <person name="Koziaeva V."/>
        </authorList>
    </citation>
    <scope>NUCLEOTIDE SEQUENCE [LARGE SCALE GENOMIC DNA]</scope>
    <source>
        <strain evidence="6 7">LBB-42</strain>
    </source>
</reference>
<comment type="cofactor">
    <cofactor evidence="1">
        <name>FAD</name>
        <dbReference type="ChEBI" id="CHEBI:57692"/>
    </cofactor>
</comment>
<evidence type="ECO:0000256" key="1">
    <source>
        <dbReference type="ARBA" id="ARBA00001974"/>
    </source>
</evidence>
<dbReference type="InterPro" id="IPR004792">
    <property type="entry name" value="BaiN-like"/>
</dbReference>
<gene>
    <name evidence="6" type="ORF">CU669_17070</name>
</gene>
<evidence type="ECO:0000313" key="6">
    <source>
        <dbReference type="EMBL" id="RAU20654.1"/>
    </source>
</evidence>